<dbReference type="PANTHER" id="PTHR13318:SF190">
    <property type="entry name" value="PARTNER OF PAIRED, ISOFORM B"/>
    <property type="match status" value="1"/>
</dbReference>
<dbReference type="Proteomes" id="UP000639338">
    <property type="component" value="Unassembled WGS sequence"/>
</dbReference>
<dbReference type="InterPro" id="IPR036047">
    <property type="entry name" value="F-box-like_dom_sf"/>
</dbReference>
<feature type="domain" description="F-box" evidence="1">
    <location>
        <begin position="67"/>
        <end position="99"/>
    </location>
</feature>
<dbReference type="Gene3D" id="1.20.1280.50">
    <property type="match status" value="1"/>
</dbReference>
<evidence type="ECO:0000259" key="1">
    <source>
        <dbReference type="Pfam" id="PF00646"/>
    </source>
</evidence>
<comment type="caution">
    <text evidence="2">The sequence shown here is derived from an EMBL/GenBank/DDBJ whole genome shotgun (WGS) entry which is preliminary data.</text>
</comment>
<dbReference type="Pfam" id="PF00646">
    <property type="entry name" value="F-box"/>
    <property type="match status" value="1"/>
</dbReference>
<organism evidence="2 3">
    <name type="scientific">Aphidius gifuensis</name>
    <name type="common">Parasitoid wasp</name>
    <dbReference type="NCBI Taxonomy" id="684658"/>
    <lineage>
        <taxon>Eukaryota</taxon>
        <taxon>Metazoa</taxon>
        <taxon>Ecdysozoa</taxon>
        <taxon>Arthropoda</taxon>
        <taxon>Hexapoda</taxon>
        <taxon>Insecta</taxon>
        <taxon>Pterygota</taxon>
        <taxon>Neoptera</taxon>
        <taxon>Endopterygota</taxon>
        <taxon>Hymenoptera</taxon>
        <taxon>Apocrita</taxon>
        <taxon>Ichneumonoidea</taxon>
        <taxon>Braconidae</taxon>
        <taxon>Aphidiinae</taxon>
        <taxon>Aphidius</taxon>
    </lineage>
</organism>
<reference evidence="2 3" key="1">
    <citation type="submission" date="2020-08" db="EMBL/GenBank/DDBJ databases">
        <title>Aphidius gifuensis genome sequencing and assembly.</title>
        <authorList>
            <person name="Du Z."/>
        </authorList>
    </citation>
    <scope>NUCLEOTIDE SEQUENCE [LARGE SCALE GENOMIC DNA]</scope>
    <source>
        <strain evidence="2">YNYX2018</strain>
        <tissue evidence="2">Adults</tissue>
    </source>
</reference>
<proteinExistence type="predicted"/>
<dbReference type="OrthoDB" id="7689274at2759"/>
<evidence type="ECO:0000313" key="3">
    <source>
        <dbReference type="Proteomes" id="UP000639338"/>
    </source>
</evidence>
<dbReference type="InterPro" id="IPR001810">
    <property type="entry name" value="F-box_dom"/>
</dbReference>
<dbReference type="SUPFAM" id="SSF81383">
    <property type="entry name" value="F-box domain"/>
    <property type="match status" value="1"/>
</dbReference>
<gene>
    <name evidence="2" type="ORF">HCN44_007985</name>
</gene>
<sequence length="461" mass="53694">MAFKRLYKSESFTIENSAKRLCCRSDSFNSFSQDVLQSILSSSSSSSSSQSQHDNNNNTSLIDKVNLDCLGKIFEYLNFKDRLMMEKICIKWRDASDYSWNMKNLDCTYPNICGKYGQDPVDQQDIEKILTRSGSYLKKLKIDSKICQSSVMIIVGDYCRNLINLQIELLYYDKDDFNNVFEQLDKLEKIKIILLDNKQCTQNSYYRYDLSILQSLPSTIKKIIWQSNSLISWFYFDKKFTQKFDNFNALCCLSLEMCHLDKKVMKMLLKKQTITCLVLKYCKLEKEISCKFKLINLEYLDLSYSRSYYSDLTIDDLIYNVTTNSKKLKYLNIEKCQLKSKYVLYDLGKLKNLETLILNNLPDVNDDVIKGFKNLQVLNCKNCKGVTDTGIIMVLQHCDYLKNLQLEGTKITVEALIFASSIVDDRSTKINMTINVDEELMSLFFFDDKVTVSSYFNITCK</sequence>
<dbReference type="PANTHER" id="PTHR13318">
    <property type="entry name" value="PARTNER OF PAIRED, ISOFORM B-RELATED"/>
    <property type="match status" value="1"/>
</dbReference>
<keyword evidence="3" id="KW-1185">Reference proteome</keyword>
<accession>A0A834XR19</accession>
<evidence type="ECO:0000313" key="2">
    <source>
        <dbReference type="EMBL" id="KAF7989311.1"/>
    </source>
</evidence>
<dbReference type="AlphaFoldDB" id="A0A834XR19"/>
<name>A0A834XR19_APHGI</name>
<protein>
    <recommendedName>
        <fullName evidence="1">F-box domain-containing protein</fullName>
    </recommendedName>
</protein>
<dbReference type="EMBL" id="JACMRX010000005">
    <property type="protein sequence ID" value="KAF7989311.1"/>
    <property type="molecule type" value="Genomic_DNA"/>
</dbReference>
<dbReference type="InterPro" id="IPR032675">
    <property type="entry name" value="LRR_dom_sf"/>
</dbReference>
<dbReference type="Gene3D" id="3.80.10.10">
    <property type="entry name" value="Ribonuclease Inhibitor"/>
    <property type="match status" value="2"/>
</dbReference>
<dbReference type="GO" id="GO:0019005">
    <property type="term" value="C:SCF ubiquitin ligase complex"/>
    <property type="evidence" value="ECO:0007669"/>
    <property type="project" value="TreeGrafter"/>
</dbReference>
<dbReference type="GO" id="GO:0031146">
    <property type="term" value="P:SCF-dependent proteasomal ubiquitin-dependent protein catabolic process"/>
    <property type="evidence" value="ECO:0007669"/>
    <property type="project" value="TreeGrafter"/>
</dbReference>
<dbReference type="SUPFAM" id="SSF52047">
    <property type="entry name" value="RNI-like"/>
    <property type="match status" value="1"/>
</dbReference>